<dbReference type="SUPFAM" id="SSF55729">
    <property type="entry name" value="Acyl-CoA N-acyltransferases (Nat)"/>
    <property type="match status" value="1"/>
</dbReference>
<dbReference type="PANTHER" id="PTHR43415:SF3">
    <property type="entry name" value="GNAT-FAMILY ACETYLTRANSFERASE"/>
    <property type="match status" value="1"/>
</dbReference>
<dbReference type="GO" id="GO:0016747">
    <property type="term" value="F:acyltransferase activity, transferring groups other than amino-acyl groups"/>
    <property type="evidence" value="ECO:0007669"/>
    <property type="project" value="InterPro"/>
</dbReference>
<dbReference type="Gene3D" id="3.40.630.30">
    <property type="match status" value="1"/>
</dbReference>
<name>A0A8J3UU71_9ACTN</name>
<comment type="caution">
    <text evidence="2">The sequence shown here is derived from an EMBL/GenBank/DDBJ whole genome shotgun (WGS) entry which is preliminary data.</text>
</comment>
<dbReference type="EMBL" id="BOOR01000004">
    <property type="protein sequence ID" value="GII52134.1"/>
    <property type="molecule type" value="Genomic_DNA"/>
</dbReference>
<feature type="domain" description="N-acetyltransferase" evidence="1">
    <location>
        <begin position="7"/>
        <end position="170"/>
    </location>
</feature>
<proteinExistence type="predicted"/>
<dbReference type="Proteomes" id="UP000605992">
    <property type="component" value="Unassembled WGS sequence"/>
</dbReference>
<evidence type="ECO:0000313" key="2">
    <source>
        <dbReference type="EMBL" id="GII52134.1"/>
    </source>
</evidence>
<dbReference type="PROSITE" id="PS51186">
    <property type="entry name" value="GNAT"/>
    <property type="match status" value="1"/>
</dbReference>
<sequence length="173" mass="19865">MLTGDRVRLRAIEPSDAEFLWRWHNDPEVMRWMDDPYPPSLARIAKDIGERDAGTYDNLVLMIETLAERTIGVVALRGAQPETGAAELDIYLGERDTWGQGYATDAMRVICRYGFEKMRLHRISLTAVAENAAARHVYQKVGFVEEGRLREAFRRDGKWHDMILMGLLEGELR</sequence>
<dbReference type="AlphaFoldDB" id="A0A8J3UU71"/>
<evidence type="ECO:0000313" key="3">
    <source>
        <dbReference type="Proteomes" id="UP000605992"/>
    </source>
</evidence>
<gene>
    <name evidence="2" type="ORF">Pth03_05230</name>
</gene>
<reference evidence="2" key="1">
    <citation type="submission" date="2021-01" db="EMBL/GenBank/DDBJ databases">
        <title>Whole genome shotgun sequence of Planotetraspora thailandica NBRC 104271.</title>
        <authorList>
            <person name="Komaki H."/>
            <person name="Tamura T."/>
        </authorList>
    </citation>
    <scope>NUCLEOTIDE SEQUENCE</scope>
    <source>
        <strain evidence="2">NBRC 104271</strain>
    </source>
</reference>
<dbReference type="InterPro" id="IPR000182">
    <property type="entry name" value="GNAT_dom"/>
</dbReference>
<organism evidence="2 3">
    <name type="scientific">Planotetraspora thailandica</name>
    <dbReference type="NCBI Taxonomy" id="487172"/>
    <lineage>
        <taxon>Bacteria</taxon>
        <taxon>Bacillati</taxon>
        <taxon>Actinomycetota</taxon>
        <taxon>Actinomycetes</taxon>
        <taxon>Streptosporangiales</taxon>
        <taxon>Streptosporangiaceae</taxon>
        <taxon>Planotetraspora</taxon>
    </lineage>
</organism>
<dbReference type="RefSeq" id="WP_203942422.1">
    <property type="nucleotide sequence ID" value="NZ_BOOR01000004.1"/>
</dbReference>
<protein>
    <submittedName>
        <fullName evidence="2">N-acetyltransferase</fullName>
    </submittedName>
</protein>
<accession>A0A8J3UU71</accession>
<dbReference type="InterPro" id="IPR016181">
    <property type="entry name" value="Acyl_CoA_acyltransferase"/>
</dbReference>
<dbReference type="PANTHER" id="PTHR43415">
    <property type="entry name" value="SPERMIDINE N(1)-ACETYLTRANSFERASE"/>
    <property type="match status" value="1"/>
</dbReference>
<keyword evidence="3" id="KW-1185">Reference proteome</keyword>
<dbReference type="Pfam" id="PF13302">
    <property type="entry name" value="Acetyltransf_3"/>
    <property type="match status" value="1"/>
</dbReference>
<evidence type="ECO:0000259" key="1">
    <source>
        <dbReference type="PROSITE" id="PS51186"/>
    </source>
</evidence>